<dbReference type="EMBL" id="CAEZVJ010000003">
    <property type="protein sequence ID" value="CAB4620994.1"/>
    <property type="molecule type" value="Genomic_DNA"/>
</dbReference>
<reference evidence="5" key="1">
    <citation type="submission" date="2020-05" db="EMBL/GenBank/DDBJ databases">
        <authorList>
            <person name="Chiriac C."/>
            <person name="Salcher M."/>
            <person name="Ghai R."/>
            <person name="Kavagutti S V."/>
        </authorList>
    </citation>
    <scope>NUCLEOTIDE SEQUENCE</scope>
</reference>
<dbReference type="Gene3D" id="3.30.70.60">
    <property type="match status" value="1"/>
</dbReference>
<dbReference type="GO" id="GO:0003735">
    <property type="term" value="F:structural constituent of ribosome"/>
    <property type="evidence" value="ECO:0007669"/>
    <property type="project" value="InterPro"/>
</dbReference>
<comment type="similarity">
    <text evidence="1">Belongs to the bacterial ribosomal protein bS6 family.</text>
</comment>
<dbReference type="InterPro" id="IPR035980">
    <property type="entry name" value="Ribosomal_bS6_sf"/>
</dbReference>
<dbReference type="EMBL" id="CAFBLO010000009">
    <property type="protein sequence ID" value="CAB4859785.1"/>
    <property type="molecule type" value="Genomic_DNA"/>
</dbReference>
<organism evidence="5">
    <name type="scientific">freshwater metagenome</name>
    <dbReference type="NCBI Taxonomy" id="449393"/>
    <lineage>
        <taxon>unclassified sequences</taxon>
        <taxon>metagenomes</taxon>
        <taxon>ecological metagenomes</taxon>
    </lineage>
</organism>
<dbReference type="GO" id="GO:0005737">
    <property type="term" value="C:cytoplasm"/>
    <property type="evidence" value="ECO:0007669"/>
    <property type="project" value="UniProtKB-ARBA"/>
</dbReference>
<protein>
    <submittedName>
        <fullName evidence="5">Unannotated protein</fullName>
    </submittedName>
</protein>
<evidence type="ECO:0000313" key="4">
    <source>
        <dbReference type="EMBL" id="CAB4620994.1"/>
    </source>
</evidence>
<dbReference type="FunFam" id="3.30.70.60:FF:000002">
    <property type="entry name" value="30S ribosomal protein S6"/>
    <property type="match status" value="1"/>
</dbReference>
<gene>
    <name evidence="4" type="ORF">UFOPK1961_00047</name>
    <name evidence="5" type="ORF">UFOPK3364_00180</name>
</gene>
<proteinExistence type="inferred from homology"/>
<dbReference type="InterPro" id="IPR014717">
    <property type="entry name" value="Transl_elong_EF1B/ribsomal_bS6"/>
</dbReference>
<keyword evidence="3" id="KW-0694">RNA-binding</keyword>
<accession>A0A6J7CS64</accession>
<keyword evidence="2" id="KW-0699">rRNA-binding</keyword>
<dbReference type="Pfam" id="PF01250">
    <property type="entry name" value="Ribosomal_S6"/>
    <property type="match status" value="1"/>
</dbReference>
<dbReference type="InterPro" id="IPR000529">
    <property type="entry name" value="Ribosomal_bS6"/>
</dbReference>
<dbReference type="PANTHER" id="PTHR21011:SF1">
    <property type="entry name" value="SMALL RIBOSOMAL SUBUNIT PROTEIN BS6M"/>
    <property type="match status" value="1"/>
</dbReference>
<evidence type="ECO:0000256" key="1">
    <source>
        <dbReference type="ARBA" id="ARBA00009512"/>
    </source>
</evidence>
<sequence>MHPYEIMVILDPEVDERTVQPTLEKFLSVITNGGGTVDNVDLWGRRRLSYEIQKKTEGIYAVINFTADPATTQELERQLRLNESIMRTKVLRADEAVARIASQAIEAAEAATLAEASAE</sequence>
<dbReference type="GO" id="GO:0005840">
    <property type="term" value="C:ribosome"/>
    <property type="evidence" value="ECO:0007669"/>
    <property type="project" value="InterPro"/>
</dbReference>
<dbReference type="NCBIfam" id="TIGR00166">
    <property type="entry name" value="S6"/>
    <property type="match status" value="1"/>
</dbReference>
<name>A0A6J7CS64_9ZZZZ</name>
<evidence type="ECO:0000313" key="5">
    <source>
        <dbReference type="EMBL" id="CAB4859785.1"/>
    </source>
</evidence>
<dbReference type="InterPro" id="IPR020814">
    <property type="entry name" value="Ribosomal_S6_plastid/chlpt"/>
</dbReference>
<dbReference type="AlphaFoldDB" id="A0A6J7CS64"/>
<dbReference type="GO" id="GO:0006412">
    <property type="term" value="P:translation"/>
    <property type="evidence" value="ECO:0007669"/>
    <property type="project" value="InterPro"/>
</dbReference>
<dbReference type="CDD" id="cd00473">
    <property type="entry name" value="bS6"/>
    <property type="match status" value="1"/>
</dbReference>
<dbReference type="HAMAP" id="MF_00360">
    <property type="entry name" value="Ribosomal_bS6"/>
    <property type="match status" value="1"/>
</dbReference>
<dbReference type="PANTHER" id="PTHR21011">
    <property type="entry name" value="MITOCHONDRIAL 28S RIBOSOMAL PROTEIN S6"/>
    <property type="match status" value="1"/>
</dbReference>
<evidence type="ECO:0000256" key="2">
    <source>
        <dbReference type="ARBA" id="ARBA00022730"/>
    </source>
</evidence>
<dbReference type="GO" id="GO:0070181">
    <property type="term" value="F:small ribosomal subunit rRNA binding"/>
    <property type="evidence" value="ECO:0007669"/>
    <property type="project" value="TreeGrafter"/>
</dbReference>
<evidence type="ECO:0000256" key="3">
    <source>
        <dbReference type="ARBA" id="ARBA00022884"/>
    </source>
</evidence>
<dbReference type="SUPFAM" id="SSF54995">
    <property type="entry name" value="Ribosomal protein S6"/>
    <property type="match status" value="1"/>
</dbReference>